<accession>A0A8B9K3C3</accession>
<reference evidence="1" key="1">
    <citation type="submission" date="2025-08" db="UniProtKB">
        <authorList>
            <consortium name="Ensembl"/>
        </authorList>
    </citation>
    <scope>IDENTIFICATION</scope>
</reference>
<sequence>KTVKVFSFVTGNTLGSHKQFVGTLCSRRAGIQEVSTVEECDVILCFCPVVSKAGINIEAALQKLNDFPVTKDVVLVVLHHTFDPECTVPDSSRSVSRENTLTVDCLFHEDRGILHCSQNEEAFRTVLKLIDTKVSNCLI</sequence>
<dbReference type="PANTHER" id="PTHR34488">
    <property type="entry name" value="SI:CH211-245H14.1-RELATED"/>
    <property type="match status" value="1"/>
</dbReference>
<name>A0A8B9K3C3_ASTMX</name>
<dbReference type="Proteomes" id="UP000694621">
    <property type="component" value="Unplaced"/>
</dbReference>
<dbReference type="Ensembl" id="ENSAMXT00005033664.1">
    <property type="protein sequence ID" value="ENSAMXP00005030760.1"/>
    <property type="gene ID" value="ENSAMXG00005015062.1"/>
</dbReference>
<evidence type="ECO:0000313" key="2">
    <source>
        <dbReference type="Proteomes" id="UP000694621"/>
    </source>
</evidence>
<protein>
    <submittedName>
        <fullName evidence="1">Uncharacterized protein</fullName>
    </submittedName>
</protein>
<organism evidence="1 2">
    <name type="scientific">Astyanax mexicanus</name>
    <name type="common">Blind cave fish</name>
    <name type="synonym">Astyanax fasciatus mexicanus</name>
    <dbReference type="NCBI Taxonomy" id="7994"/>
    <lineage>
        <taxon>Eukaryota</taxon>
        <taxon>Metazoa</taxon>
        <taxon>Chordata</taxon>
        <taxon>Craniata</taxon>
        <taxon>Vertebrata</taxon>
        <taxon>Euteleostomi</taxon>
        <taxon>Actinopterygii</taxon>
        <taxon>Neopterygii</taxon>
        <taxon>Teleostei</taxon>
        <taxon>Ostariophysi</taxon>
        <taxon>Characiformes</taxon>
        <taxon>Characoidei</taxon>
        <taxon>Acestrorhamphidae</taxon>
        <taxon>Acestrorhamphinae</taxon>
        <taxon>Astyanax</taxon>
    </lineage>
</organism>
<proteinExistence type="predicted"/>
<evidence type="ECO:0000313" key="1">
    <source>
        <dbReference type="Ensembl" id="ENSAMXP00005030760.1"/>
    </source>
</evidence>
<dbReference type="PANTHER" id="PTHR34488:SF1">
    <property type="entry name" value="SI:CH211-245H14.1-RELATED"/>
    <property type="match status" value="1"/>
</dbReference>
<dbReference type="AlphaFoldDB" id="A0A8B9K3C3"/>